<keyword evidence="3" id="KW-0472">Membrane</keyword>
<dbReference type="Proteomes" id="UP000307440">
    <property type="component" value="Unassembled WGS sequence"/>
</dbReference>
<feature type="region of interest" description="Disordered" evidence="6">
    <location>
        <begin position="1053"/>
        <end position="1092"/>
    </location>
</feature>
<sequence length="1092" mass="119560">MRSQNIIRQSQLLLKNSVVSPSAQSQLQRSCLQRGRNLPLRHGHYVRHLSSTVDPPQAPVNSDAAATSKTPEPSEMPPPQETEDIQTEELTKVKIRRTRPTTASKEAETIELPEGINVFWVPEEQSAPAPSPTIESEGPPESPSDLPPPEIIDEALNNLLITLHPQIQHRATYSPTGDVPVEPTLGLYCPIEGGDYIIDATVRELARKTGAEVLVLDSVQLAAGEWGQFGKAANSLHLPVHPLKFPSTQHPPQYDASETEDSSQTEQDGDLGFTAPQSMTLTLLAPPQLLSQGRTSLVSGNSRRPPTRSKIKVFFDALVNSSPPSSDVSTRKTTETRPRIVYVRDFTTLAATSSVWYAPLLAAVRERRRGPMSRPTSPVCQPITIVFGMTPSMVSHQPNGPPGGLISFLMNQNSHHGFAPPDAKQEKIEWTESEAAERARERRLQDRLKKWERHENLLYQELPKLATSFEEETPSKPEVVVIGPSGRTMPSMFGPSSLRPGANSDTGKKTSFFRTSVIVPANRSQSRERSARIARRREINELTMRMGVGAIGGTVETTSASEHFAQPVAEPASAEAPANQEQEPAPQENVEPNLWDTWGDRIETWRNVKRVADNAVGYVLSSASGSASHLEATVVPWSAVQAAWKTHKVSKSYRKTWLKDFGLNTVAEGEETALPGASTQVDEVVERVKNEADLDQYEQRLIGCIVDSASMPTSFSQVHLPPHVIDSVRTIVSLPLLHPLAFKQGILKQHGMSGCLLFGPPGTGKTLVVRALAKEAGCRMLVVTPSDIMDMYVGEAEKLVRATFSLARRLAPCVVFLDEIDALFGARMAARESGGAAAAHRGVITEFMQEMDGLKTSREDGIIVIGATNRPFDLDDAVLRRLPRRLLVDLPGVKEREEILKILLRDETIDSDVTLQFLAQKTESFSGSDLKHLCVSAALDAVKERVHVPWLSNANVQAVTTESTHDSLGVTPDKAGHSEVQSVDVGIAEHIPPVNSESETPQSPSKDAAEVPPPATHSRTLHRRNFLKALKEITPSSSESSGSLSDLRKWNEEFGEGRNDKRNKQVWGKGRFGFVDERKPDSNSAPPSSHGS</sequence>
<dbReference type="InterPro" id="IPR003593">
    <property type="entry name" value="AAA+_ATPase"/>
</dbReference>
<dbReference type="GO" id="GO:0016887">
    <property type="term" value="F:ATP hydrolysis activity"/>
    <property type="evidence" value="ECO:0007669"/>
    <property type="project" value="InterPro"/>
</dbReference>
<evidence type="ECO:0000256" key="4">
    <source>
        <dbReference type="ARBA" id="ARBA00022840"/>
    </source>
</evidence>
<feature type="region of interest" description="Disordered" evidence="6">
    <location>
        <begin position="992"/>
        <end position="1022"/>
    </location>
</feature>
<gene>
    <name evidence="8" type="ORF">FA15DRAFT_663146</name>
</gene>
<proteinExistence type="predicted"/>
<accession>A0A5C3LB67</accession>
<dbReference type="InterPro" id="IPR003959">
    <property type="entry name" value="ATPase_AAA_core"/>
</dbReference>
<evidence type="ECO:0000256" key="1">
    <source>
        <dbReference type="ARBA" id="ARBA00004572"/>
    </source>
</evidence>
<evidence type="ECO:0000256" key="5">
    <source>
        <dbReference type="ARBA" id="ARBA00023128"/>
    </source>
</evidence>
<dbReference type="PANTHER" id="PTHR45644">
    <property type="entry name" value="AAA ATPASE, PUTATIVE (AFU_ORTHOLOGUE AFUA_2G12920)-RELATED-RELATED"/>
    <property type="match status" value="1"/>
</dbReference>
<evidence type="ECO:0000256" key="3">
    <source>
        <dbReference type="ARBA" id="ARBA00022787"/>
    </source>
</evidence>
<feature type="region of interest" description="Disordered" evidence="6">
    <location>
        <begin position="50"/>
        <end position="106"/>
    </location>
</feature>
<feature type="region of interest" description="Disordered" evidence="6">
    <location>
        <begin position="568"/>
        <end position="593"/>
    </location>
</feature>
<feature type="region of interest" description="Disordered" evidence="6">
    <location>
        <begin position="242"/>
        <end position="274"/>
    </location>
</feature>
<feature type="domain" description="AAA+ ATPase" evidence="7">
    <location>
        <begin position="751"/>
        <end position="892"/>
    </location>
</feature>
<feature type="compositionally biased region" description="Basic and acidic residues" evidence="6">
    <location>
        <begin position="1053"/>
        <end position="1063"/>
    </location>
</feature>
<keyword evidence="2" id="KW-0547">Nucleotide-binding</keyword>
<dbReference type="InterPro" id="IPR041569">
    <property type="entry name" value="AAA_lid_3"/>
</dbReference>
<keyword evidence="9" id="KW-1185">Reference proteome</keyword>
<feature type="region of interest" description="Disordered" evidence="6">
    <location>
        <begin position="126"/>
        <end position="148"/>
    </location>
</feature>
<dbReference type="GO" id="GO:0005741">
    <property type="term" value="C:mitochondrial outer membrane"/>
    <property type="evidence" value="ECO:0007669"/>
    <property type="project" value="UniProtKB-SubCell"/>
</dbReference>
<dbReference type="PROSITE" id="PS00674">
    <property type="entry name" value="AAA"/>
    <property type="match status" value="1"/>
</dbReference>
<keyword evidence="4" id="KW-0067">ATP-binding</keyword>
<evidence type="ECO:0000259" key="7">
    <source>
        <dbReference type="SMART" id="SM00382"/>
    </source>
</evidence>
<organism evidence="8 9">
    <name type="scientific">Coprinopsis marcescibilis</name>
    <name type="common">Agaric fungus</name>
    <name type="synonym">Psathyrella marcescibilis</name>
    <dbReference type="NCBI Taxonomy" id="230819"/>
    <lineage>
        <taxon>Eukaryota</taxon>
        <taxon>Fungi</taxon>
        <taxon>Dikarya</taxon>
        <taxon>Basidiomycota</taxon>
        <taxon>Agaricomycotina</taxon>
        <taxon>Agaricomycetes</taxon>
        <taxon>Agaricomycetidae</taxon>
        <taxon>Agaricales</taxon>
        <taxon>Agaricineae</taxon>
        <taxon>Psathyrellaceae</taxon>
        <taxon>Coprinopsis</taxon>
    </lineage>
</organism>
<comment type="subcellular location">
    <subcellularLocation>
        <location evidence="1">Mitochondrion outer membrane</location>
        <topology evidence="1">Single-pass membrane protein</topology>
    </subcellularLocation>
</comment>
<dbReference type="OrthoDB" id="39734at2759"/>
<dbReference type="EMBL" id="ML210147">
    <property type="protein sequence ID" value="TFK29862.1"/>
    <property type="molecule type" value="Genomic_DNA"/>
</dbReference>
<dbReference type="Gene3D" id="3.40.50.300">
    <property type="entry name" value="P-loop containing nucleotide triphosphate hydrolases"/>
    <property type="match status" value="1"/>
</dbReference>
<dbReference type="SUPFAM" id="SSF52540">
    <property type="entry name" value="P-loop containing nucleoside triphosphate hydrolases"/>
    <property type="match status" value="1"/>
</dbReference>
<dbReference type="GO" id="GO:0005524">
    <property type="term" value="F:ATP binding"/>
    <property type="evidence" value="ECO:0007669"/>
    <property type="project" value="UniProtKB-KW"/>
</dbReference>
<feature type="compositionally biased region" description="Polar residues" evidence="6">
    <location>
        <begin position="995"/>
        <end position="1005"/>
    </location>
</feature>
<feature type="compositionally biased region" description="Acidic residues" evidence="6">
    <location>
        <begin position="257"/>
        <end position="269"/>
    </location>
</feature>
<protein>
    <submittedName>
        <fullName evidence="8">AAA-domain-containing protein</fullName>
    </submittedName>
</protein>
<dbReference type="STRING" id="230819.A0A5C3LB67"/>
<name>A0A5C3LB67_COPMA</name>
<dbReference type="Pfam" id="PF00004">
    <property type="entry name" value="AAA"/>
    <property type="match status" value="1"/>
</dbReference>
<dbReference type="Pfam" id="PF17862">
    <property type="entry name" value="AAA_lid_3"/>
    <property type="match status" value="1"/>
</dbReference>
<evidence type="ECO:0000313" key="8">
    <source>
        <dbReference type="EMBL" id="TFK29862.1"/>
    </source>
</evidence>
<dbReference type="InterPro" id="IPR051701">
    <property type="entry name" value="Mito_OM_Translocase_MSP1"/>
</dbReference>
<evidence type="ECO:0000256" key="2">
    <source>
        <dbReference type="ARBA" id="ARBA00022741"/>
    </source>
</evidence>
<dbReference type="InterPro" id="IPR003960">
    <property type="entry name" value="ATPase_AAA_CS"/>
</dbReference>
<keyword evidence="3" id="KW-1000">Mitochondrion outer membrane</keyword>
<dbReference type="PANTHER" id="PTHR45644:SF56">
    <property type="entry name" value="AAA ATPASE, PUTATIVE (AFU_ORTHOLOGUE AFUA_2G12920)-RELATED"/>
    <property type="match status" value="1"/>
</dbReference>
<dbReference type="InterPro" id="IPR027417">
    <property type="entry name" value="P-loop_NTPase"/>
</dbReference>
<dbReference type="AlphaFoldDB" id="A0A5C3LB67"/>
<dbReference type="Gene3D" id="1.10.8.60">
    <property type="match status" value="1"/>
</dbReference>
<feature type="compositionally biased region" description="Polar residues" evidence="6">
    <location>
        <begin position="1082"/>
        <end position="1092"/>
    </location>
</feature>
<keyword evidence="5" id="KW-0496">Mitochondrion</keyword>
<dbReference type="SMART" id="SM00382">
    <property type="entry name" value="AAA"/>
    <property type="match status" value="1"/>
</dbReference>
<reference evidence="8 9" key="1">
    <citation type="journal article" date="2019" name="Nat. Ecol. Evol.">
        <title>Megaphylogeny resolves global patterns of mushroom evolution.</title>
        <authorList>
            <person name="Varga T."/>
            <person name="Krizsan K."/>
            <person name="Foldi C."/>
            <person name="Dima B."/>
            <person name="Sanchez-Garcia M."/>
            <person name="Sanchez-Ramirez S."/>
            <person name="Szollosi G.J."/>
            <person name="Szarkandi J.G."/>
            <person name="Papp V."/>
            <person name="Albert L."/>
            <person name="Andreopoulos W."/>
            <person name="Angelini C."/>
            <person name="Antonin V."/>
            <person name="Barry K.W."/>
            <person name="Bougher N.L."/>
            <person name="Buchanan P."/>
            <person name="Buyck B."/>
            <person name="Bense V."/>
            <person name="Catcheside P."/>
            <person name="Chovatia M."/>
            <person name="Cooper J."/>
            <person name="Damon W."/>
            <person name="Desjardin D."/>
            <person name="Finy P."/>
            <person name="Geml J."/>
            <person name="Haridas S."/>
            <person name="Hughes K."/>
            <person name="Justo A."/>
            <person name="Karasinski D."/>
            <person name="Kautmanova I."/>
            <person name="Kiss B."/>
            <person name="Kocsube S."/>
            <person name="Kotiranta H."/>
            <person name="LaButti K.M."/>
            <person name="Lechner B.E."/>
            <person name="Liimatainen K."/>
            <person name="Lipzen A."/>
            <person name="Lukacs Z."/>
            <person name="Mihaltcheva S."/>
            <person name="Morgado L.N."/>
            <person name="Niskanen T."/>
            <person name="Noordeloos M.E."/>
            <person name="Ohm R.A."/>
            <person name="Ortiz-Santana B."/>
            <person name="Ovrebo C."/>
            <person name="Racz N."/>
            <person name="Riley R."/>
            <person name="Savchenko A."/>
            <person name="Shiryaev A."/>
            <person name="Soop K."/>
            <person name="Spirin V."/>
            <person name="Szebenyi C."/>
            <person name="Tomsovsky M."/>
            <person name="Tulloss R.E."/>
            <person name="Uehling J."/>
            <person name="Grigoriev I.V."/>
            <person name="Vagvolgyi C."/>
            <person name="Papp T."/>
            <person name="Martin F.M."/>
            <person name="Miettinen O."/>
            <person name="Hibbett D.S."/>
            <person name="Nagy L.G."/>
        </authorList>
    </citation>
    <scope>NUCLEOTIDE SEQUENCE [LARGE SCALE GENOMIC DNA]</scope>
    <source>
        <strain evidence="8 9">CBS 121175</strain>
    </source>
</reference>
<evidence type="ECO:0000313" key="9">
    <source>
        <dbReference type="Proteomes" id="UP000307440"/>
    </source>
</evidence>
<evidence type="ECO:0000256" key="6">
    <source>
        <dbReference type="SAM" id="MobiDB-lite"/>
    </source>
</evidence>